<name>A0A3A1UNK6_9BACL</name>
<gene>
    <name evidence="5" type="ORF">D3P08_21605</name>
</gene>
<evidence type="ECO:0000259" key="4">
    <source>
        <dbReference type="SMART" id="SM00849"/>
    </source>
</evidence>
<keyword evidence="6" id="KW-1185">Reference proteome</keyword>
<proteinExistence type="predicted"/>
<dbReference type="InterPro" id="IPR001279">
    <property type="entry name" value="Metallo-B-lactamas"/>
</dbReference>
<comment type="catalytic activity">
    <reaction evidence="3">
        <text>3',5'-cyclic UMP + H2O = UMP + H(+)</text>
        <dbReference type="Rhea" id="RHEA:70575"/>
        <dbReference type="ChEBI" id="CHEBI:15377"/>
        <dbReference type="ChEBI" id="CHEBI:15378"/>
        <dbReference type="ChEBI" id="CHEBI:57865"/>
        <dbReference type="ChEBI" id="CHEBI:184387"/>
    </reaction>
    <physiologicalReaction direction="left-to-right" evidence="3">
        <dbReference type="Rhea" id="RHEA:70576"/>
    </physiologicalReaction>
</comment>
<organism evidence="5 6">
    <name type="scientific">Paenibacillus nanensis</name>
    <dbReference type="NCBI Taxonomy" id="393251"/>
    <lineage>
        <taxon>Bacteria</taxon>
        <taxon>Bacillati</taxon>
        <taxon>Bacillota</taxon>
        <taxon>Bacilli</taxon>
        <taxon>Bacillales</taxon>
        <taxon>Paenibacillaceae</taxon>
        <taxon>Paenibacillus</taxon>
    </lineage>
</organism>
<keyword evidence="5" id="KW-0378">Hydrolase</keyword>
<comment type="caution">
    <text evidence="5">The sequence shown here is derived from an EMBL/GenBank/DDBJ whole genome shotgun (WGS) entry which is preliminary data.</text>
</comment>
<reference evidence="5 6" key="1">
    <citation type="submission" date="2018-09" db="EMBL/GenBank/DDBJ databases">
        <title>Paenibacillus aracenensis nov. sp. isolated from a cave in southern Spain.</title>
        <authorList>
            <person name="Jurado V."/>
            <person name="Gutierrez-Patricio S."/>
            <person name="Gonzalez-Pimentel J.L."/>
            <person name="Miller A.Z."/>
            <person name="Laiz L."/>
            <person name="Saiz-Jimenez C."/>
        </authorList>
    </citation>
    <scope>NUCLEOTIDE SEQUENCE [LARGE SCALE GENOMIC DNA]</scope>
    <source>
        <strain evidence="5 6">DSM 22867</strain>
    </source>
</reference>
<feature type="domain" description="Metallo-beta-lactamase" evidence="4">
    <location>
        <begin position="26"/>
        <end position="209"/>
    </location>
</feature>
<evidence type="ECO:0000256" key="2">
    <source>
        <dbReference type="ARBA" id="ARBA00034301"/>
    </source>
</evidence>
<evidence type="ECO:0000313" key="6">
    <source>
        <dbReference type="Proteomes" id="UP000266482"/>
    </source>
</evidence>
<dbReference type="InterPro" id="IPR036866">
    <property type="entry name" value="RibonucZ/Hydroxyglut_hydro"/>
</dbReference>
<dbReference type="Proteomes" id="UP000266482">
    <property type="component" value="Unassembled WGS sequence"/>
</dbReference>
<comment type="function">
    <text evidence="2">Counteracts the endogenous Pycsar antiviral defense system. Phosphodiesterase that enables metal-dependent hydrolysis of host cyclic nucleotide Pycsar defense signals such as cCMP and cUMP.</text>
</comment>
<dbReference type="SMART" id="SM00849">
    <property type="entry name" value="Lactamase_B"/>
    <property type="match status" value="1"/>
</dbReference>
<dbReference type="AlphaFoldDB" id="A0A3A1UNK6"/>
<dbReference type="Gene3D" id="3.60.15.10">
    <property type="entry name" value="Ribonuclease Z/Hydroxyacylglutathione hydrolase-like"/>
    <property type="match status" value="1"/>
</dbReference>
<protein>
    <submittedName>
        <fullName evidence="5">MBL fold metallo-hydrolase</fullName>
    </submittedName>
</protein>
<sequence length="231" mass="25304">MLNLADRSSGVKAFRLDMDANGQPFVIHAALLWDEQEAILVDTGIPGQLELIRSRLEEESIPFERLTKVIITHQDRDHIGGLPELLQASGDRLEVLAHETAIPYITGETPLIKSKALAPPLPAAVTPLHDGELLPIAGGIRILHTPGHTPDHISLYHMPSKTLITGDALTSQEGVLQSFDPKFTLDTDLAMQSVAKFLELEIDRVITYHGGVCDDQIKERLHAILANKTSV</sequence>
<accession>A0A3A1UNK6</accession>
<evidence type="ECO:0000256" key="3">
    <source>
        <dbReference type="ARBA" id="ARBA00048505"/>
    </source>
</evidence>
<evidence type="ECO:0000256" key="1">
    <source>
        <dbReference type="ARBA" id="ARBA00034221"/>
    </source>
</evidence>
<dbReference type="PANTHER" id="PTHR42951:SF15">
    <property type="entry name" value="METALLO-BETA-LACTAMASE SUPERFAMILY PROTEIN"/>
    <property type="match status" value="1"/>
</dbReference>
<dbReference type="OrthoDB" id="9802248at2"/>
<dbReference type="GO" id="GO:0016787">
    <property type="term" value="F:hydrolase activity"/>
    <property type="evidence" value="ECO:0007669"/>
    <property type="project" value="UniProtKB-KW"/>
</dbReference>
<evidence type="ECO:0000313" key="5">
    <source>
        <dbReference type="EMBL" id="RIX50147.1"/>
    </source>
</evidence>
<dbReference type="SUPFAM" id="SSF56281">
    <property type="entry name" value="Metallo-hydrolase/oxidoreductase"/>
    <property type="match status" value="1"/>
</dbReference>
<dbReference type="EMBL" id="QXQA01000016">
    <property type="protein sequence ID" value="RIX50147.1"/>
    <property type="molecule type" value="Genomic_DNA"/>
</dbReference>
<dbReference type="PANTHER" id="PTHR42951">
    <property type="entry name" value="METALLO-BETA-LACTAMASE DOMAIN-CONTAINING"/>
    <property type="match status" value="1"/>
</dbReference>
<dbReference type="CDD" id="cd07721">
    <property type="entry name" value="yflN-like_MBL-fold"/>
    <property type="match status" value="1"/>
</dbReference>
<comment type="catalytic activity">
    <reaction evidence="1">
        <text>3',5'-cyclic CMP + H2O = CMP + H(+)</text>
        <dbReference type="Rhea" id="RHEA:72675"/>
        <dbReference type="ChEBI" id="CHEBI:15377"/>
        <dbReference type="ChEBI" id="CHEBI:15378"/>
        <dbReference type="ChEBI" id="CHEBI:58003"/>
        <dbReference type="ChEBI" id="CHEBI:60377"/>
    </reaction>
    <physiologicalReaction direction="left-to-right" evidence="1">
        <dbReference type="Rhea" id="RHEA:72676"/>
    </physiologicalReaction>
</comment>
<dbReference type="Pfam" id="PF00753">
    <property type="entry name" value="Lactamase_B"/>
    <property type="match status" value="1"/>
</dbReference>
<dbReference type="InterPro" id="IPR050855">
    <property type="entry name" value="NDM-1-like"/>
</dbReference>